<dbReference type="SUPFAM" id="SSF57756">
    <property type="entry name" value="Retrovirus zinc finger-like domains"/>
    <property type="match status" value="1"/>
</dbReference>
<dbReference type="SMART" id="SM00343">
    <property type="entry name" value="ZnF_C2HC"/>
    <property type="match status" value="1"/>
</dbReference>
<organism evidence="5 6">
    <name type="scientific">Austropuccinia psidii MF-1</name>
    <dbReference type="NCBI Taxonomy" id="1389203"/>
    <lineage>
        <taxon>Eukaryota</taxon>
        <taxon>Fungi</taxon>
        <taxon>Dikarya</taxon>
        <taxon>Basidiomycota</taxon>
        <taxon>Pucciniomycotina</taxon>
        <taxon>Pucciniomycetes</taxon>
        <taxon>Pucciniales</taxon>
        <taxon>Sphaerophragmiaceae</taxon>
        <taxon>Austropuccinia</taxon>
    </lineage>
</organism>
<dbReference type="GO" id="GO:0003676">
    <property type="term" value="F:nucleic acid binding"/>
    <property type="evidence" value="ECO:0007669"/>
    <property type="project" value="InterPro"/>
</dbReference>
<dbReference type="Gene3D" id="4.10.60.10">
    <property type="entry name" value="Zinc finger, CCHC-type"/>
    <property type="match status" value="1"/>
</dbReference>
<gene>
    <name evidence="5" type="ORF">O181_133140</name>
</gene>
<reference evidence="5" key="1">
    <citation type="submission" date="2021-03" db="EMBL/GenBank/DDBJ databases">
        <title>Draft genome sequence of rust myrtle Austropuccinia psidii MF-1, a brazilian biotype.</title>
        <authorList>
            <person name="Quecine M.C."/>
            <person name="Pachon D.M.R."/>
            <person name="Bonatelli M.L."/>
            <person name="Correr F.H."/>
            <person name="Franceschini L.M."/>
            <person name="Leite T.F."/>
            <person name="Margarido G.R.A."/>
            <person name="Almeida C.A."/>
            <person name="Ferrarezi J.A."/>
            <person name="Labate C.A."/>
        </authorList>
    </citation>
    <scope>NUCLEOTIDE SEQUENCE</scope>
    <source>
        <strain evidence="5">MF-1</strain>
    </source>
</reference>
<proteinExistence type="predicted"/>
<evidence type="ECO:0000313" key="5">
    <source>
        <dbReference type="EMBL" id="MBW0593425.1"/>
    </source>
</evidence>
<dbReference type="OrthoDB" id="2518128at2759"/>
<keyword evidence="2" id="KW-0862">Zinc</keyword>
<dbReference type="InterPro" id="IPR001878">
    <property type="entry name" value="Znf_CCHC"/>
</dbReference>
<keyword evidence="2" id="KW-0479">Metal-binding</keyword>
<comment type="caution">
    <text evidence="5">The sequence shown here is derived from an EMBL/GenBank/DDBJ whole genome shotgun (WGS) entry which is preliminary data.</text>
</comment>
<keyword evidence="6" id="KW-1185">Reference proteome</keyword>
<keyword evidence="2" id="KW-0863">Zinc-finger</keyword>
<dbReference type="Pfam" id="PF00098">
    <property type="entry name" value="zf-CCHC"/>
    <property type="match status" value="1"/>
</dbReference>
<evidence type="ECO:0000256" key="3">
    <source>
        <dbReference type="SAM" id="MobiDB-lite"/>
    </source>
</evidence>
<protein>
    <recommendedName>
        <fullName evidence="4">CCHC-type domain-containing protein</fullName>
    </recommendedName>
</protein>
<dbReference type="EMBL" id="AVOT02154401">
    <property type="protein sequence ID" value="MBW0593425.1"/>
    <property type="molecule type" value="Genomic_DNA"/>
</dbReference>
<feature type="region of interest" description="Disordered" evidence="3">
    <location>
        <begin position="27"/>
        <end position="49"/>
    </location>
</feature>
<dbReference type="GO" id="GO:0006397">
    <property type="term" value="P:mRNA processing"/>
    <property type="evidence" value="ECO:0007669"/>
    <property type="project" value="UniProtKB-KW"/>
</dbReference>
<accession>A0A9Q3L7T0</accession>
<sequence>MRSRSAPVSSDDSMQLSIINAFQNQRKLSPHFPTPGQSPKPYRNAQPPNKSCPIFSRTDKWKKKWLTPKNPCFYCGKAGHWAPNCPAWKKAANARLSSLQWKVNVASISAIPALEYNEALLELGETHSVLGNISLFTTMQKTEITLLVASSHQFMVDVIRDITLKTLKGQLILKNILLFPEIKGVFLLVGKTISQDMLVKLLNNDFHV</sequence>
<name>A0A9Q3L7T0_9BASI</name>
<dbReference type="PROSITE" id="PS50158">
    <property type="entry name" value="ZF_CCHC"/>
    <property type="match status" value="1"/>
</dbReference>
<dbReference type="AlphaFoldDB" id="A0A9Q3L7T0"/>
<dbReference type="GO" id="GO:0008270">
    <property type="term" value="F:zinc ion binding"/>
    <property type="evidence" value="ECO:0007669"/>
    <property type="project" value="UniProtKB-KW"/>
</dbReference>
<evidence type="ECO:0000313" key="6">
    <source>
        <dbReference type="Proteomes" id="UP000765509"/>
    </source>
</evidence>
<dbReference type="Proteomes" id="UP000765509">
    <property type="component" value="Unassembled WGS sequence"/>
</dbReference>
<evidence type="ECO:0000259" key="4">
    <source>
        <dbReference type="PROSITE" id="PS50158"/>
    </source>
</evidence>
<evidence type="ECO:0000256" key="1">
    <source>
        <dbReference type="ARBA" id="ARBA00022664"/>
    </source>
</evidence>
<dbReference type="InterPro" id="IPR036875">
    <property type="entry name" value="Znf_CCHC_sf"/>
</dbReference>
<keyword evidence="1" id="KW-0507">mRNA processing</keyword>
<feature type="domain" description="CCHC-type" evidence="4">
    <location>
        <begin position="72"/>
        <end position="86"/>
    </location>
</feature>
<evidence type="ECO:0000256" key="2">
    <source>
        <dbReference type="PROSITE-ProRule" id="PRU00047"/>
    </source>
</evidence>